<dbReference type="EMBL" id="CP000724">
    <property type="protein sequence ID" value="ABR47544.1"/>
    <property type="molecule type" value="Genomic_DNA"/>
</dbReference>
<keyword evidence="2" id="KW-1185">Reference proteome</keyword>
<name>A6TMX6_ALKMQ</name>
<accession>A6TMX6</accession>
<evidence type="ECO:0000313" key="2">
    <source>
        <dbReference type="Proteomes" id="UP000001572"/>
    </source>
</evidence>
<dbReference type="HOGENOM" id="CLU_2476496_0_0_9"/>
<protein>
    <submittedName>
        <fullName evidence="1">Uncharacterized protein</fullName>
    </submittedName>
</protein>
<gene>
    <name evidence="1" type="ordered locus">Amet_1344</name>
</gene>
<proteinExistence type="predicted"/>
<dbReference type="Proteomes" id="UP000001572">
    <property type="component" value="Chromosome"/>
</dbReference>
<reference evidence="2" key="1">
    <citation type="journal article" date="2016" name="Genome Announc.">
        <title>Complete genome sequence of Alkaliphilus metalliredigens strain QYMF, an alkaliphilic and metal-reducing bacterium isolated from borax-contaminated leachate ponds.</title>
        <authorList>
            <person name="Hwang C."/>
            <person name="Copeland A."/>
            <person name="Lucas S."/>
            <person name="Lapidus A."/>
            <person name="Barry K."/>
            <person name="Detter J.C."/>
            <person name="Glavina Del Rio T."/>
            <person name="Hammon N."/>
            <person name="Israni S."/>
            <person name="Dalin E."/>
            <person name="Tice H."/>
            <person name="Pitluck S."/>
            <person name="Chertkov O."/>
            <person name="Brettin T."/>
            <person name="Bruce D."/>
            <person name="Han C."/>
            <person name="Schmutz J."/>
            <person name="Larimer F."/>
            <person name="Land M.L."/>
            <person name="Hauser L."/>
            <person name="Kyrpides N."/>
            <person name="Mikhailova N."/>
            <person name="Ye Q."/>
            <person name="Zhou J."/>
            <person name="Richardson P."/>
            <person name="Fields M.W."/>
        </authorList>
    </citation>
    <scope>NUCLEOTIDE SEQUENCE [LARGE SCALE GENOMIC DNA]</scope>
    <source>
        <strain evidence="2">QYMF</strain>
    </source>
</reference>
<sequence length="87" mass="9899">MGFGVVGIKTLFIDLPDFWFISSVASDVMKQMAKYPEKDKVRGLIKYDVDATLLVEMLYSLARSNMEVFLKKLTDGINIIRDGIFCK</sequence>
<evidence type="ECO:0000313" key="1">
    <source>
        <dbReference type="EMBL" id="ABR47544.1"/>
    </source>
</evidence>
<organism evidence="1 2">
    <name type="scientific">Alkaliphilus metalliredigens (strain QYMF)</name>
    <dbReference type="NCBI Taxonomy" id="293826"/>
    <lineage>
        <taxon>Bacteria</taxon>
        <taxon>Bacillati</taxon>
        <taxon>Bacillota</taxon>
        <taxon>Clostridia</taxon>
        <taxon>Peptostreptococcales</taxon>
        <taxon>Natronincolaceae</taxon>
        <taxon>Alkaliphilus</taxon>
    </lineage>
</organism>
<dbReference type="KEGG" id="amt:Amet_1344"/>
<dbReference type="AlphaFoldDB" id="A6TMX6"/>